<protein>
    <recommendedName>
        <fullName evidence="4 8">Golgi apparatus membrane protein TVP23</fullName>
    </recommendedName>
</protein>
<dbReference type="Proteomes" id="UP000278143">
    <property type="component" value="Unassembled WGS sequence"/>
</dbReference>
<dbReference type="Pfam" id="PF05832">
    <property type="entry name" value="DUF846"/>
    <property type="match status" value="1"/>
</dbReference>
<comment type="function">
    <text evidence="1 8">Golgi membrane protein involved in vesicular trafficking.</text>
</comment>
<dbReference type="EMBL" id="KZ989602">
    <property type="protein sequence ID" value="RKP25828.1"/>
    <property type="molecule type" value="Genomic_DNA"/>
</dbReference>
<accession>A0A4P9Z0L0</accession>
<name>A0A4P9Z0L0_9FUNG</name>
<keyword evidence="6 8" id="KW-1133">Transmembrane helix</keyword>
<sequence>SHPVALVFHVVFRLAALALYLLSGIFTDGFVFVFVVCVVLLSFDFWTVKNISGRLLVGLRWWNDVLEDGSSTWAFESKEPTQGVNPVDAKVFWYTLYGTPLV</sequence>
<keyword evidence="5 8" id="KW-0812">Transmembrane</keyword>
<dbReference type="GO" id="GO:0016192">
    <property type="term" value="P:vesicle-mediated transport"/>
    <property type="evidence" value="ECO:0007669"/>
    <property type="project" value="TreeGrafter"/>
</dbReference>
<dbReference type="GO" id="GO:0000139">
    <property type="term" value="C:Golgi membrane"/>
    <property type="evidence" value="ECO:0007669"/>
    <property type="project" value="UniProtKB-SubCell"/>
</dbReference>
<keyword evidence="10" id="KW-1185">Reference proteome</keyword>
<evidence type="ECO:0000313" key="9">
    <source>
        <dbReference type="EMBL" id="RKP25828.1"/>
    </source>
</evidence>
<evidence type="ECO:0000313" key="10">
    <source>
        <dbReference type="Proteomes" id="UP000278143"/>
    </source>
</evidence>
<feature type="non-terminal residue" evidence="9">
    <location>
        <position position="1"/>
    </location>
</feature>
<dbReference type="OrthoDB" id="2151161at2759"/>
<evidence type="ECO:0000256" key="2">
    <source>
        <dbReference type="ARBA" id="ARBA00004141"/>
    </source>
</evidence>
<dbReference type="InterPro" id="IPR008564">
    <property type="entry name" value="TVP23-like"/>
</dbReference>
<evidence type="ECO:0000256" key="8">
    <source>
        <dbReference type="RuleBase" id="RU361206"/>
    </source>
</evidence>
<gene>
    <name evidence="9" type="ORF">SYNPS1DRAFT_15095</name>
</gene>
<feature type="transmembrane region" description="Helical" evidence="8">
    <location>
        <begin position="29"/>
        <end position="48"/>
    </location>
</feature>
<comment type="caution">
    <text evidence="8">Lacks conserved residue(s) required for the propagation of feature annotation.</text>
</comment>
<evidence type="ECO:0000256" key="5">
    <source>
        <dbReference type="ARBA" id="ARBA00022692"/>
    </source>
</evidence>
<comment type="subcellular location">
    <subcellularLocation>
        <location evidence="8">Golgi apparatus membrane</location>
        <topology evidence="8">Multi-pass membrane protein</topology>
    </subcellularLocation>
    <subcellularLocation>
        <location evidence="2">Membrane</location>
        <topology evidence="2">Multi-pass membrane protein</topology>
    </subcellularLocation>
</comment>
<keyword evidence="7 8" id="KW-0472">Membrane</keyword>
<evidence type="ECO:0000256" key="4">
    <source>
        <dbReference type="ARBA" id="ARBA00013603"/>
    </source>
</evidence>
<organism evidence="9 10">
    <name type="scientific">Syncephalis pseudoplumigaleata</name>
    <dbReference type="NCBI Taxonomy" id="1712513"/>
    <lineage>
        <taxon>Eukaryota</taxon>
        <taxon>Fungi</taxon>
        <taxon>Fungi incertae sedis</taxon>
        <taxon>Zoopagomycota</taxon>
        <taxon>Zoopagomycotina</taxon>
        <taxon>Zoopagomycetes</taxon>
        <taxon>Zoopagales</taxon>
        <taxon>Piptocephalidaceae</taxon>
        <taxon>Syncephalis</taxon>
    </lineage>
</organism>
<evidence type="ECO:0000256" key="1">
    <source>
        <dbReference type="ARBA" id="ARBA00003246"/>
    </source>
</evidence>
<keyword evidence="8" id="KW-0333">Golgi apparatus</keyword>
<dbReference type="PANTHER" id="PTHR13019:SF7">
    <property type="entry name" value="GOLGI APPARATUS MEMBRANE PROTEIN TVP23"/>
    <property type="match status" value="1"/>
</dbReference>
<evidence type="ECO:0000256" key="7">
    <source>
        <dbReference type="ARBA" id="ARBA00023136"/>
    </source>
</evidence>
<dbReference type="PANTHER" id="PTHR13019">
    <property type="entry name" value="GOLGI APPARATUS MEMBRANE PROTEIN TVP23"/>
    <property type="match status" value="1"/>
</dbReference>
<evidence type="ECO:0000256" key="6">
    <source>
        <dbReference type="ARBA" id="ARBA00022989"/>
    </source>
</evidence>
<comment type="similarity">
    <text evidence="3 8">Belongs to the TVP23 family.</text>
</comment>
<evidence type="ECO:0000256" key="3">
    <source>
        <dbReference type="ARBA" id="ARBA00005467"/>
    </source>
</evidence>
<dbReference type="AlphaFoldDB" id="A0A4P9Z0L0"/>
<dbReference type="GO" id="GO:0009306">
    <property type="term" value="P:protein secretion"/>
    <property type="evidence" value="ECO:0007669"/>
    <property type="project" value="TreeGrafter"/>
</dbReference>
<proteinExistence type="inferred from homology"/>
<reference evidence="10" key="1">
    <citation type="journal article" date="2018" name="Nat. Microbiol.">
        <title>Leveraging single-cell genomics to expand the fungal tree of life.</title>
        <authorList>
            <person name="Ahrendt S.R."/>
            <person name="Quandt C.A."/>
            <person name="Ciobanu D."/>
            <person name="Clum A."/>
            <person name="Salamov A."/>
            <person name="Andreopoulos B."/>
            <person name="Cheng J.F."/>
            <person name="Woyke T."/>
            <person name="Pelin A."/>
            <person name="Henrissat B."/>
            <person name="Reynolds N.K."/>
            <person name="Benny G.L."/>
            <person name="Smith M.E."/>
            <person name="James T.Y."/>
            <person name="Grigoriev I.V."/>
        </authorList>
    </citation>
    <scope>NUCLEOTIDE SEQUENCE [LARGE SCALE GENOMIC DNA]</scope>
    <source>
        <strain evidence="10">Benny S71-1</strain>
    </source>
</reference>